<dbReference type="Gene3D" id="3.40.630.190">
    <property type="entry name" value="LCP protein"/>
    <property type="match status" value="1"/>
</dbReference>
<keyword evidence="5" id="KW-1185">Reference proteome</keyword>
<comment type="similarity">
    <text evidence="1">Belongs to the LytR/CpsA/Psr (LCP) family.</text>
</comment>
<evidence type="ECO:0000256" key="1">
    <source>
        <dbReference type="ARBA" id="ARBA00006068"/>
    </source>
</evidence>
<dbReference type="NCBIfam" id="TIGR00350">
    <property type="entry name" value="lytR_cpsA_psr"/>
    <property type="match status" value="1"/>
</dbReference>
<gene>
    <name evidence="4" type="ORF">JYK00_09310</name>
</gene>
<evidence type="ECO:0000313" key="4">
    <source>
        <dbReference type="EMBL" id="QTA37900.1"/>
    </source>
</evidence>
<sequence length="388" mass="45298">MKMKTFFLTVSIVICLAMLIFIPLPWLKILYSMFYSPIPGRTNFLVLGLDRNIQGTRRTDVIIFASIDTSSRKVILSNIPRDLIYNDHKINSIFQNEGLDKLSQIIKELTGQNIEKYIILDYSVIKLVGDTIGPIEVYVNEPMKYTDYSQNLFINFEPGYHKLNGSELLAFIRYRKDANGDIARIERQKYVINKLIETAFKKDIFTLSHLYKSVFKQIETNLKTGELVYFAAQFRKGLSILSINFPIKYDKKGNIYAGNLKNFKKEISIEKQLIKTKKYNFYVLNNTSNQSRTYNVNLYYMWKAANFPPENVYNLKNLKIASDTVFLLNNNLNPEEIKNIAQVVHPKRKFLVKHAEESLENYYRIIDALSSERTYLRFPIDFIVVLSQ</sequence>
<dbReference type="EMBL" id="CP071446">
    <property type="protein sequence ID" value="QTA37900.1"/>
    <property type="molecule type" value="Genomic_DNA"/>
</dbReference>
<protein>
    <submittedName>
        <fullName evidence="4">LCP family protein</fullName>
    </submittedName>
</protein>
<keyword evidence="2" id="KW-1133">Transmembrane helix</keyword>
<dbReference type="InterPro" id="IPR050922">
    <property type="entry name" value="LytR/CpsA/Psr_CW_biosynth"/>
</dbReference>
<dbReference type="Proteomes" id="UP000671862">
    <property type="component" value="Chromosome"/>
</dbReference>
<evidence type="ECO:0000259" key="3">
    <source>
        <dbReference type="Pfam" id="PF03816"/>
    </source>
</evidence>
<feature type="transmembrane region" description="Helical" evidence="2">
    <location>
        <begin position="6"/>
        <end position="27"/>
    </location>
</feature>
<organism evidence="4 5">
    <name type="scientific">Thermosipho ferrireducens</name>
    <dbReference type="NCBI Taxonomy" id="2571116"/>
    <lineage>
        <taxon>Bacteria</taxon>
        <taxon>Thermotogati</taxon>
        <taxon>Thermotogota</taxon>
        <taxon>Thermotogae</taxon>
        <taxon>Thermotogales</taxon>
        <taxon>Fervidobacteriaceae</taxon>
        <taxon>Thermosipho</taxon>
    </lineage>
</organism>
<keyword evidence="2" id="KW-0472">Membrane</keyword>
<keyword evidence="2" id="KW-0812">Transmembrane</keyword>
<feature type="domain" description="Cell envelope-related transcriptional attenuator" evidence="3">
    <location>
        <begin position="58"/>
        <end position="198"/>
    </location>
</feature>
<evidence type="ECO:0000313" key="5">
    <source>
        <dbReference type="Proteomes" id="UP000671862"/>
    </source>
</evidence>
<evidence type="ECO:0000256" key="2">
    <source>
        <dbReference type="SAM" id="Phobius"/>
    </source>
</evidence>
<dbReference type="Pfam" id="PF03816">
    <property type="entry name" value="LytR_cpsA_psr"/>
    <property type="match status" value="1"/>
</dbReference>
<accession>A0ABX7S7X0</accession>
<reference evidence="4 5" key="1">
    <citation type="submission" date="2021-03" db="EMBL/GenBank/DDBJ databases">
        <title>Thermosipho ferrireducens sp.nov., an anaerobic thermophilic iron-reducing bacterium isolated from a deep-sea hydrothermal sulfide deposits.</title>
        <authorList>
            <person name="Zeng X."/>
            <person name="Chen Y."/>
            <person name="Shao Z."/>
        </authorList>
    </citation>
    <scope>NUCLEOTIDE SEQUENCE [LARGE SCALE GENOMIC DNA]</scope>
    <source>
        <strain evidence="4 5">JL129W03</strain>
    </source>
</reference>
<name>A0ABX7S7X0_9BACT</name>
<dbReference type="InterPro" id="IPR004474">
    <property type="entry name" value="LytR_CpsA_psr"/>
</dbReference>
<dbReference type="PANTHER" id="PTHR33392">
    <property type="entry name" value="POLYISOPRENYL-TEICHOIC ACID--PEPTIDOGLYCAN TEICHOIC ACID TRANSFERASE TAGU"/>
    <property type="match status" value="1"/>
</dbReference>
<dbReference type="RefSeq" id="WP_207566621.1">
    <property type="nucleotide sequence ID" value="NZ_CP071446.1"/>
</dbReference>
<dbReference type="PANTHER" id="PTHR33392:SF6">
    <property type="entry name" value="POLYISOPRENYL-TEICHOIC ACID--PEPTIDOGLYCAN TEICHOIC ACID TRANSFERASE TAGU"/>
    <property type="match status" value="1"/>
</dbReference>
<proteinExistence type="inferred from homology"/>